<reference evidence="1 2" key="1">
    <citation type="journal article" date="2019" name="Nat. Ecol. Evol.">
        <title>Megaphylogeny resolves global patterns of mushroom evolution.</title>
        <authorList>
            <person name="Varga T."/>
            <person name="Krizsan K."/>
            <person name="Foldi C."/>
            <person name="Dima B."/>
            <person name="Sanchez-Garcia M."/>
            <person name="Sanchez-Ramirez S."/>
            <person name="Szollosi G.J."/>
            <person name="Szarkandi J.G."/>
            <person name="Papp V."/>
            <person name="Albert L."/>
            <person name="Andreopoulos W."/>
            <person name="Angelini C."/>
            <person name="Antonin V."/>
            <person name="Barry K.W."/>
            <person name="Bougher N.L."/>
            <person name="Buchanan P."/>
            <person name="Buyck B."/>
            <person name="Bense V."/>
            <person name="Catcheside P."/>
            <person name="Chovatia M."/>
            <person name="Cooper J."/>
            <person name="Damon W."/>
            <person name="Desjardin D."/>
            <person name="Finy P."/>
            <person name="Geml J."/>
            <person name="Haridas S."/>
            <person name="Hughes K."/>
            <person name="Justo A."/>
            <person name="Karasinski D."/>
            <person name="Kautmanova I."/>
            <person name="Kiss B."/>
            <person name="Kocsube S."/>
            <person name="Kotiranta H."/>
            <person name="LaButti K.M."/>
            <person name="Lechner B.E."/>
            <person name="Liimatainen K."/>
            <person name="Lipzen A."/>
            <person name="Lukacs Z."/>
            <person name="Mihaltcheva S."/>
            <person name="Morgado L.N."/>
            <person name="Niskanen T."/>
            <person name="Noordeloos M.E."/>
            <person name="Ohm R.A."/>
            <person name="Ortiz-Santana B."/>
            <person name="Ovrebo C."/>
            <person name="Racz N."/>
            <person name="Riley R."/>
            <person name="Savchenko A."/>
            <person name="Shiryaev A."/>
            <person name="Soop K."/>
            <person name="Spirin V."/>
            <person name="Szebenyi C."/>
            <person name="Tomsovsky M."/>
            <person name="Tulloss R.E."/>
            <person name="Uehling J."/>
            <person name="Grigoriev I.V."/>
            <person name="Vagvolgyi C."/>
            <person name="Papp T."/>
            <person name="Martin F.M."/>
            <person name="Miettinen O."/>
            <person name="Hibbett D.S."/>
            <person name="Nagy L.G."/>
        </authorList>
    </citation>
    <scope>NUCLEOTIDE SEQUENCE [LARGE SCALE GENOMIC DNA]</scope>
    <source>
        <strain evidence="1 2">CBS 121175</strain>
    </source>
</reference>
<accession>A0A5C3KPE9</accession>
<gene>
    <name evidence="1" type="ORF">FA15DRAFT_596428</name>
</gene>
<dbReference type="AlphaFoldDB" id="A0A5C3KPE9"/>
<evidence type="ECO:0008006" key="3">
    <source>
        <dbReference type="Google" id="ProtNLM"/>
    </source>
</evidence>
<proteinExistence type="predicted"/>
<dbReference type="Proteomes" id="UP000307440">
    <property type="component" value="Unassembled WGS sequence"/>
</dbReference>
<dbReference type="EMBL" id="ML210245">
    <property type="protein sequence ID" value="TFK22244.1"/>
    <property type="molecule type" value="Genomic_DNA"/>
</dbReference>
<dbReference type="OrthoDB" id="3238622at2759"/>
<dbReference type="STRING" id="230819.A0A5C3KPE9"/>
<organism evidence="1 2">
    <name type="scientific">Coprinopsis marcescibilis</name>
    <name type="common">Agaric fungus</name>
    <name type="synonym">Psathyrella marcescibilis</name>
    <dbReference type="NCBI Taxonomy" id="230819"/>
    <lineage>
        <taxon>Eukaryota</taxon>
        <taxon>Fungi</taxon>
        <taxon>Dikarya</taxon>
        <taxon>Basidiomycota</taxon>
        <taxon>Agaricomycotina</taxon>
        <taxon>Agaricomycetes</taxon>
        <taxon>Agaricomycetidae</taxon>
        <taxon>Agaricales</taxon>
        <taxon>Agaricineae</taxon>
        <taxon>Psathyrellaceae</taxon>
        <taxon>Coprinopsis</taxon>
    </lineage>
</organism>
<sequence>MKYRSSDDSTCISLRTRAGAVHHINRSVLSNKSGLFSTLLSLPQPHGCSSDALDVWEEDSQLCQLLGLMNGDPIHPASFHELSSLLELAEKWDCTELIHQIRNTSLLNPFIAKHPLQSFALARYFNWTEEAKRASEASLWLDFDDPINAGVIVNMSAEDSAALLGLREKRCGMFQHLLESPQRFPMANGPSYYCIACGRSSAQDSYWSSFKSALTTELCRRPSGVGVLTLLSGGATCLEAEVLWRASCSTVTCGAKRFDKRLTLQLIKACFDVLPVSI</sequence>
<keyword evidence="2" id="KW-1185">Reference proteome</keyword>
<name>A0A5C3KPE9_COPMA</name>
<evidence type="ECO:0000313" key="2">
    <source>
        <dbReference type="Proteomes" id="UP000307440"/>
    </source>
</evidence>
<protein>
    <recommendedName>
        <fullName evidence="3">BTB domain-containing protein</fullName>
    </recommendedName>
</protein>
<evidence type="ECO:0000313" key="1">
    <source>
        <dbReference type="EMBL" id="TFK22244.1"/>
    </source>
</evidence>